<dbReference type="InterPro" id="IPR038606">
    <property type="entry name" value="To_sf"/>
</dbReference>
<dbReference type="EMBL" id="JASPKZ010009357">
    <property type="protein sequence ID" value="KAJ9577443.1"/>
    <property type="molecule type" value="Genomic_DNA"/>
</dbReference>
<dbReference type="PANTHER" id="PTHR11008:SF41">
    <property type="entry name" value="RE70318P"/>
    <property type="match status" value="1"/>
</dbReference>
<protein>
    <submittedName>
        <fullName evidence="1">Uncharacterized protein</fullName>
    </submittedName>
</protein>
<keyword evidence="2" id="KW-1185">Reference proteome</keyword>
<dbReference type="Gene3D" id="3.15.10.30">
    <property type="entry name" value="Haemolymph juvenile hormone binding protein"/>
    <property type="match status" value="1"/>
</dbReference>
<reference evidence="1" key="1">
    <citation type="journal article" date="2023" name="IScience">
        <title>Live-bearing cockroach genome reveals convergent evolutionary mechanisms linked to viviparity in insects and beyond.</title>
        <authorList>
            <person name="Fouks B."/>
            <person name="Harrison M.C."/>
            <person name="Mikhailova A.A."/>
            <person name="Marchal E."/>
            <person name="English S."/>
            <person name="Carruthers M."/>
            <person name="Jennings E.C."/>
            <person name="Chiamaka E.L."/>
            <person name="Frigard R.A."/>
            <person name="Pippel M."/>
            <person name="Attardo G.M."/>
            <person name="Benoit J.B."/>
            <person name="Bornberg-Bauer E."/>
            <person name="Tobe S.S."/>
        </authorList>
    </citation>
    <scope>NUCLEOTIDE SEQUENCE</scope>
    <source>
        <strain evidence="1">Stay&amp;Tobe</strain>
    </source>
</reference>
<comment type="caution">
    <text evidence="1">The sequence shown here is derived from an EMBL/GenBank/DDBJ whole genome shotgun (WGS) entry which is preliminary data.</text>
</comment>
<reference evidence="1" key="2">
    <citation type="submission" date="2023-05" db="EMBL/GenBank/DDBJ databases">
        <authorList>
            <person name="Fouks B."/>
        </authorList>
    </citation>
    <scope>NUCLEOTIDE SEQUENCE</scope>
    <source>
        <strain evidence="1">Stay&amp;Tobe</strain>
        <tissue evidence="1">Testes</tissue>
    </source>
</reference>
<organism evidence="1 2">
    <name type="scientific">Diploptera punctata</name>
    <name type="common">Pacific beetle cockroach</name>
    <dbReference type="NCBI Taxonomy" id="6984"/>
    <lineage>
        <taxon>Eukaryota</taxon>
        <taxon>Metazoa</taxon>
        <taxon>Ecdysozoa</taxon>
        <taxon>Arthropoda</taxon>
        <taxon>Hexapoda</taxon>
        <taxon>Insecta</taxon>
        <taxon>Pterygota</taxon>
        <taxon>Neoptera</taxon>
        <taxon>Polyneoptera</taxon>
        <taxon>Dictyoptera</taxon>
        <taxon>Blattodea</taxon>
        <taxon>Blaberoidea</taxon>
        <taxon>Blaberidae</taxon>
        <taxon>Diplopterinae</taxon>
        <taxon>Diploptera</taxon>
    </lineage>
</organism>
<dbReference type="PANTHER" id="PTHR11008">
    <property type="entry name" value="PROTEIN TAKEOUT-LIKE PROTEIN"/>
    <property type="match status" value="1"/>
</dbReference>
<feature type="non-terminal residue" evidence="1">
    <location>
        <position position="1"/>
    </location>
</feature>
<accession>A0AAD7ZBE7</accession>
<proteinExistence type="predicted"/>
<gene>
    <name evidence="1" type="ORF">L9F63_005944</name>
</gene>
<dbReference type="Proteomes" id="UP001233999">
    <property type="component" value="Unassembled WGS sequence"/>
</dbReference>
<dbReference type="AlphaFoldDB" id="A0AAD7ZBE7"/>
<dbReference type="Pfam" id="PF06585">
    <property type="entry name" value="JHBP"/>
    <property type="match status" value="1"/>
</dbReference>
<sequence length="140" mass="15466">ANVAERKMEVTSRTPSLEATGNYVMEGGLLSFPLSASGEFHVNTTEALSVLIVYYKTEEDRLAVESLNLDLIPSHISYDMGQALDGDNKLGEAMNTFLNENSHEVFTALKPRITRILGDILGDVIDHVLQQFTVDQLLPE</sequence>
<dbReference type="InterPro" id="IPR010562">
    <property type="entry name" value="Haemolymph_juvenile_hormone-bd"/>
</dbReference>
<evidence type="ECO:0000313" key="1">
    <source>
        <dbReference type="EMBL" id="KAJ9577443.1"/>
    </source>
</evidence>
<evidence type="ECO:0000313" key="2">
    <source>
        <dbReference type="Proteomes" id="UP001233999"/>
    </source>
</evidence>
<name>A0AAD7ZBE7_DIPPU</name>